<dbReference type="Pfam" id="PF13490">
    <property type="entry name" value="zf-HC2"/>
    <property type="match status" value="1"/>
</dbReference>
<protein>
    <recommendedName>
        <fullName evidence="10">Regulator of SigK</fullName>
    </recommendedName>
    <alternativeName>
        <fullName evidence="9">Sigma-K anti-sigma factor RskA</fullName>
    </alternativeName>
</protein>
<dbReference type="PANTHER" id="PTHR37461">
    <property type="entry name" value="ANTI-SIGMA-K FACTOR RSKA"/>
    <property type="match status" value="1"/>
</dbReference>
<dbReference type="PANTHER" id="PTHR37461:SF1">
    <property type="entry name" value="ANTI-SIGMA-K FACTOR RSKA"/>
    <property type="match status" value="1"/>
</dbReference>
<dbReference type="GO" id="GO:0005886">
    <property type="term" value="C:plasma membrane"/>
    <property type="evidence" value="ECO:0007669"/>
    <property type="project" value="UniProtKB-SubCell"/>
</dbReference>
<name>A0A1V2I550_9ACTN</name>
<evidence type="ECO:0000259" key="13">
    <source>
        <dbReference type="Pfam" id="PF10099"/>
    </source>
</evidence>
<evidence type="ECO:0000256" key="12">
    <source>
        <dbReference type="SAM" id="Phobius"/>
    </source>
</evidence>
<evidence type="ECO:0000313" key="15">
    <source>
        <dbReference type="EMBL" id="ONH25773.1"/>
    </source>
</evidence>
<proteinExistence type="predicted"/>
<dbReference type="InterPro" id="IPR051474">
    <property type="entry name" value="Anti-sigma-K/W_factor"/>
</dbReference>
<evidence type="ECO:0000256" key="9">
    <source>
        <dbReference type="ARBA" id="ARBA00029829"/>
    </source>
</evidence>
<accession>A0A1V2I550</accession>
<dbReference type="GO" id="GO:0016989">
    <property type="term" value="F:sigma factor antagonist activity"/>
    <property type="evidence" value="ECO:0007669"/>
    <property type="project" value="TreeGrafter"/>
</dbReference>
<comment type="subcellular location">
    <subcellularLocation>
        <location evidence="2">Cell membrane</location>
    </subcellularLocation>
    <subcellularLocation>
        <location evidence="1">Membrane</location>
        <topology evidence="1">Single-pass membrane protein</topology>
    </subcellularLocation>
</comment>
<feature type="domain" description="Anti-sigma K factor RskA C-terminal" evidence="13">
    <location>
        <begin position="105"/>
        <end position="239"/>
    </location>
</feature>
<evidence type="ECO:0000259" key="14">
    <source>
        <dbReference type="Pfam" id="PF13490"/>
    </source>
</evidence>
<keyword evidence="7 12" id="KW-0472">Membrane</keyword>
<keyword evidence="8" id="KW-0804">Transcription</keyword>
<evidence type="ECO:0000256" key="7">
    <source>
        <dbReference type="ARBA" id="ARBA00023136"/>
    </source>
</evidence>
<evidence type="ECO:0000313" key="16">
    <source>
        <dbReference type="Proteomes" id="UP000188929"/>
    </source>
</evidence>
<dbReference type="InterPro" id="IPR027383">
    <property type="entry name" value="Znf_put"/>
</dbReference>
<keyword evidence="6" id="KW-0805">Transcription regulation</keyword>
<dbReference type="EMBL" id="MOMC01000057">
    <property type="protein sequence ID" value="ONH25773.1"/>
    <property type="molecule type" value="Genomic_DNA"/>
</dbReference>
<dbReference type="RefSeq" id="WP_076820137.1">
    <property type="nucleotide sequence ID" value="NZ_MOMC01000057.1"/>
</dbReference>
<dbReference type="GO" id="GO:0006417">
    <property type="term" value="P:regulation of translation"/>
    <property type="evidence" value="ECO:0007669"/>
    <property type="project" value="TreeGrafter"/>
</dbReference>
<dbReference type="STRING" id="1834516.BL253_26740"/>
<evidence type="ECO:0000256" key="5">
    <source>
        <dbReference type="ARBA" id="ARBA00022989"/>
    </source>
</evidence>
<evidence type="ECO:0000256" key="10">
    <source>
        <dbReference type="ARBA" id="ARBA00030803"/>
    </source>
</evidence>
<keyword evidence="5 12" id="KW-1133">Transmembrane helix</keyword>
<dbReference type="Gene3D" id="1.10.10.1320">
    <property type="entry name" value="Anti-sigma factor, zinc-finger domain"/>
    <property type="match status" value="1"/>
</dbReference>
<evidence type="ECO:0000256" key="4">
    <source>
        <dbReference type="ARBA" id="ARBA00022692"/>
    </source>
</evidence>
<dbReference type="InterPro" id="IPR041916">
    <property type="entry name" value="Anti_sigma_zinc_sf"/>
</dbReference>
<evidence type="ECO:0000256" key="2">
    <source>
        <dbReference type="ARBA" id="ARBA00004236"/>
    </source>
</evidence>
<evidence type="ECO:0000256" key="11">
    <source>
        <dbReference type="SAM" id="MobiDB-lite"/>
    </source>
</evidence>
<feature type="transmembrane region" description="Helical" evidence="12">
    <location>
        <begin position="101"/>
        <end position="125"/>
    </location>
</feature>
<gene>
    <name evidence="15" type="ORF">BL253_26740</name>
</gene>
<sequence length="248" mass="26086">MTSPSPEAHLLTGAYVLDALDTRDRAEVEAHLDHCPTCAREVVELRAVATMLGEAVPETPPSSLRTSVLHEIDQIRQLPPVVPVVPGDDLRQRRERRQLKVIAVAAAAAAVVALVGLGVVGAVSVDQRNQLAAQRARVSDLDAVVAAAAASSAQPMTGGGTLAVIPFGDRAYVDVRDLPPLPNNRVYQLWMSTPDGVKSAAVVDGNAGRATRLLQLQRNVRSVKVTVEPAGGSKQPTTPAIGTATVRD</sequence>
<evidence type="ECO:0000256" key="6">
    <source>
        <dbReference type="ARBA" id="ARBA00023015"/>
    </source>
</evidence>
<keyword evidence="16" id="KW-1185">Reference proteome</keyword>
<feature type="region of interest" description="Disordered" evidence="11">
    <location>
        <begin position="228"/>
        <end position="248"/>
    </location>
</feature>
<evidence type="ECO:0000256" key="1">
    <source>
        <dbReference type="ARBA" id="ARBA00004167"/>
    </source>
</evidence>
<dbReference type="Proteomes" id="UP000188929">
    <property type="component" value="Unassembled WGS sequence"/>
</dbReference>
<dbReference type="Pfam" id="PF10099">
    <property type="entry name" value="RskA_C"/>
    <property type="match status" value="1"/>
</dbReference>
<evidence type="ECO:0000256" key="3">
    <source>
        <dbReference type="ARBA" id="ARBA00022475"/>
    </source>
</evidence>
<keyword evidence="3" id="KW-1003">Cell membrane</keyword>
<comment type="caution">
    <text evidence="15">The sequence shown here is derived from an EMBL/GenBank/DDBJ whole genome shotgun (WGS) entry which is preliminary data.</text>
</comment>
<evidence type="ECO:0000256" key="8">
    <source>
        <dbReference type="ARBA" id="ARBA00023163"/>
    </source>
</evidence>
<organism evidence="15 16">
    <name type="scientific">Pseudofrankia asymbiotica</name>
    <dbReference type="NCBI Taxonomy" id="1834516"/>
    <lineage>
        <taxon>Bacteria</taxon>
        <taxon>Bacillati</taxon>
        <taxon>Actinomycetota</taxon>
        <taxon>Actinomycetes</taxon>
        <taxon>Frankiales</taxon>
        <taxon>Frankiaceae</taxon>
        <taxon>Pseudofrankia</taxon>
    </lineage>
</organism>
<dbReference type="InterPro" id="IPR018764">
    <property type="entry name" value="RskA_C"/>
</dbReference>
<reference evidence="16" key="1">
    <citation type="submission" date="2016-10" db="EMBL/GenBank/DDBJ databases">
        <title>Frankia sp. NRRL B-16386 Genome sequencing.</title>
        <authorList>
            <person name="Ghodhbane-Gtari F."/>
            <person name="Swanson E."/>
            <person name="Gueddou A."/>
            <person name="Hezbri K."/>
            <person name="Ktari K."/>
            <person name="Nouioui I."/>
            <person name="Morris K."/>
            <person name="Simpson S."/>
            <person name="Abebe-Akele F."/>
            <person name="Thomas K."/>
            <person name="Gtari M."/>
            <person name="Tisa L.S."/>
        </authorList>
    </citation>
    <scope>NUCLEOTIDE SEQUENCE [LARGE SCALE GENOMIC DNA]</scope>
    <source>
        <strain evidence="16">NRRL B-16386</strain>
    </source>
</reference>
<feature type="domain" description="Putative zinc-finger" evidence="14">
    <location>
        <begin position="9"/>
        <end position="39"/>
    </location>
</feature>
<keyword evidence="4 12" id="KW-0812">Transmembrane</keyword>
<dbReference type="OrthoDB" id="153510at2"/>
<dbReference type="AlphaFoldDB" id="A0A1V2I550"/>